<feature type="compositionally biased region" description="Low complexity" evidence="9">
    <location>
        <begin position="1729"/>
        <end position="1740"/>
    </location>
</feature>
<evidence type="ECO:0000259" key="12">
    <source>
        <dbReference type="SMART" id="SM00501"/>
    </source>
</evidence>
<keyword evidence="4" id="KW-0156">Chromatin regulator</keyword>
<proteinExistence type="predicted"/>
<dbReference type="InterPro" id="IPR036431">
    <property type="entry name" value="ARID_dom_sf"/>
</dbReference>
<feature type="compositionally biased region" description="Basic and acidic residues" evidence="9">
    <location>
        <begin position="1401"/>
        <end position="1418"/>
    </location>
</feature>
<feature type="compositionally biased region" description="Basic residues" evidence="9">
    <location>
        <begin position="1380"/>
        <end position="1390"/>
    </location>
</feature>
<accession>A0ABQ9EWD3</accession>
<feature type="compositionally biased region" description="Basic and acidic residues" evidence="9">
    <location>
        <begin position="1361"/>
        <end position="1379"/>
    </location>
</feature>
<dbReference type="SUPFAM" id="SSF54160">
    <property type="entry name" value="Chromo domain-like"/>
    <property type="match status" value="1"/>
</dbReference>
<dbReference type="SMART" id="SM00501">
    <property type="entry name" value="BRIGHT"/>
    <property type="match status" value="1"/>
</dbReference>
<feature type="compositionally biased region" description="Polar residues" evidence="9">
    <location>
        <begin position="1590"/>
        <end position="1601"/>
    </location>
</feature>
<dbReference type="Pfam" id="PF11717">
    <property type="entry name" value="Tudor-knot"/>
    <property type="match status" value="1"/>
</dbReference>
<feature type="compositionally biased region" description="Basic and acidic residues" evidence="9">
    <location>
        <begin position="388"/>
        <end position="428"/>
    </location>
</feature>
<dbReference type="InterPro" id="IPR012603">
    <property type="entry name" value="ARID4A/B_PWWP"/>
</dbReference>
<feature type="compositionally biased region" description="Basic and acidic residues" evidence="9">
    <location>
        <begin position="437"/>
        <end position="538"/>
    </location>
</feature>
<feature type="compositionally biased region" description="Polar residues" evidence="9">
    <location>
        <begin position="837"/>
        <end position="852"/>
    </location>
</feature>
<reference evidence="13 14" key="1">
    <citation type="submission" date="2022-12" db="EMBL/GenBank/DDBJ databases">
        <title>Chromosome-level genome of Tegillarca granosa.</title>
        <authorList>
            <person name="Kim J."/>
        </authorList>
    </citation>
    <scope>NUCLEOTIDE SEQUENCE [LARGE SCALE GENOMIC DNA]</scope>
    <source>
        <strain evidence="13">Teg-2019</strain>
        <tissue evidence="13">Adductor muscle</tissue>
    </source>
</reference>
<keyword evidence="3" id="KW-0832">Ubl conjugation</keyword>
<dbReference type="SUPFAM" id="SSF46774">
    <property type="entry name" value="ARID-like"/>
    <property type="match status" value="1"/>
</dbReference>
<evidence type="ECO:0000256" key="1">
    <source>
        <dbReference type="ARBA" id="ARBA00022499"/>
    </source>
</evidence>
<feature type="compositionally biased region" description="Basic and acidic residues" evidence="9">
    <location>
        <begin position="1193"/>
        <end position="1208"/>
    </location>
</feature>
<evidence type="ECO:0000259" key="10">
    <source>
        <dbReference type="SMART" id="SM00298"/>
    </source>
</evidence>
<keyword evidence="6" id="KW-0238">DNA-binding</keyword>
<dbReference type="Gene3D" id="2.30.30.140">
    <property type="match status" value="3"/>
</dbReference>
<keyword evidence="7" id="KW-0804">Transcription</keyword>
<feature type="compositionally biased region" description="Basic and acidic residues" evidence="9">
    <location>
        <begin position="1329"/>
        <end position="1353"/>
    </location>
</feature>
<feature type="domain" description="Tudor" evidence="11">
    <location>
        <begin position="57"/>
        <end position="114"/>
    </location>
</feature>
<feature type="region of interest" description="Disordered" evidence="9">
    <location>
        <begin position="366"/>
        <end position="674"/>
    </location>
</feature>
<feature type="compositionally biased region" description="Basic and acidic residues" evidence="9">
    <location>
        <begin position="1546"/>
        <end position="1565"/>
    </location>
</feature>
<evidence type="ECO:0000256" key="9">
    <source>
        <dbReference type="SAM" id="MobiDB-lite"/>
    </source>
</evidence>
<feature type="compositionally biased region" description="Acidic residues" evidence="9">
    <location>
        <begin position="1037"/>
        <end position="1048"/>
    </location>
</feature>
<evidence type="ECO:0000256" key="6">
    <source>
        <dbReference type="ARBA" id="ARBA00023125"/>
    </source>
</evidence>
<feature type="compositionally biased region" description="Low complexity" evidence="9">
    <location>
        <begin position="1501"/>
        <end position="1514"/>
    </location>
</feature>
<evidence type="ECO:0000256" key="5">
    <source>
        <dbReference type="ARBA" id="ARBA00023015"/>
    </source>
</evidence>
<evidence type="ECO:0000256" key="3">
    <source>
        <dbReference type="ARBA" id="ARBA00022843"/>
    </source>
</evidence>
<feature type="compositionally biased region" description="Acidic residues" evidence="9">
    <location>
        <begin position="149"/>
        <end position="160"/>
    </location>
</feature>
<feature type="domain" description="ARID" evidence="12">
    <location>
        <begin position="292"/>
        <end position="360"/>
    </location>
</feature>
<dbReference type="InterPro" id="IPR025995">
    <property type="entry name" value="Tudor-knot"/>
</dbReference>
<feature type="domain" description="Chromo" evidence="10">
    <location>
        <begin position="760"/>
        <end position="808"/>
    </location>
</feature>
<feature type="compositionally biased region" description="Polar residues" evidence="9">
    <location>
        <begin position="1462"/>
        <end position="1472"/>
    </location>
</feature>
<feature type="compositionally biased region" description="Polar residues" evidence="9">
    <location>
        <begin position="1024"/>
        <end position="1035"/>
    </location>
</feature>
<feature type="compositionally biased region" description="Polar residues" evidence="9">
    <location>
        <begin position="969"/>
        <end position="991"/>
    </location>
</feature>
<dbReference type="Proteomes" id="UP001217089">
    <property type="component" value="Unassembled WGS sequence"/>
</dbReference>
<feature type="compositionally biased region" description="Polar residues" evidence="9">
    <location>
        <begin position="868"/>
        <end position="889"/>
    </location>
</feature>
<protein>
    <recommendedName>
        <fullName evidence="15">AT-rich interactive domain-containing protein 4B</fullName>
    </recommendedName>
</protein>
<dbReference type="InterPro" id="IPR051232">
    <property type="entry name" value="ARID/SWI1_ChromRemod"/>
</dbReference>
<evidence type="ECO:0000259" key="11">
    <source>
        <dbReference type="SMART" id="SM00333"/>
    </source>
</evidence>
<keyword evidence="5" id="KW-0805">Transcription regulation</keyword>
<evidence type="ECO:0000256" key="8">
    <source>
        <dbReference type="ARBA" id="ARBA00023242"/>
    </source>
</evidence>
<feature type="region of interest" description="Disordered" evidence="9">
    <location>
        <begin position="1084"/>
        <end position="1135"/>
    </location>
</feature>
<dbReference type="PANTHER" id="PTHR13964">
    <property type="entry name" value="RBP-RELATED"/>
    <property type="match status" value="1"/>
</dbReference>
<keyword evidence="8" id="KW-0539">Nucleus</keyword>
<evidence type="ECO:0000313" key="13">
    <source>
        <dbReference type="EMBL" id="KAJ8309489.1"/>
    </source>
</evidence>
<feature type="region of interest" description="Disordered" evidence="9">
    <location>
        <begin position="1714"/>
        <end position="1740"/>
    </location>
</feature>
<feature type="compositionally biased region" description="Basic and acidic residues" evidence="9">
    <location>
        <begin position="1084"/>
        <end position="1105"/>
    </location>
</feature>
<feature type="region of interest" description="Disordered" evidence="9">
    <location>
        <begin position="943"/>
        <end position="1054"/>
    </location>
</feature>
<evidence type="ECO:0000256" key="4">
    <source>
        <dbReference type="ARBA" id="ARBA00022853"/>
    </source>
</evidence>
<organism evidence="13 14">
    <name type="scientific">Tegillarca granosa</name>
    <name type="common">Malaysian cockle</name>
    <name type="synonym">Anadara granosa</name>
    <dbReference type="NCBI Taxonomy" id="220873"/>
    <lineage>
        <taxon>Eukaryota</taxon>
        <taxon>Metazoa</taxon>
        <taxon>Spiralia</taxon>
        <taxon>Lophotrochozoa</taxon>
        <taxon>Mollusca</taxon>
        <taxon>Bivalvia</taxon>
        <taxon>Autobranchia</taxon>
        <taxon>Pteriomorphia</taxon>
        <taxon>Arcoida</taxon>
        <taxon>Arcoidea</taxon>
        <taxon>Arcidae</taxon>
        <taxon>Tegillarca</taxon>
    </lineage>
</organism>
<feature type="compositionally biased region" description="Low complexity" evidence="9">
    <location>
        <begin position="911"/>
        <end position="920"/>
    </location>
</feature>
<comment type="caution">
    <text evidence="13">The sequence shown here is derived from an EMBL/GenBank/DDBJ whole genome shotgun (WGS) entry which is preliminary data.</text>
</comment>
<feature type="region of interest" description="Disordered" evidence="9">
    <location>
        <begin position="1329"/>
        <end position="1678"/>
    </location>
</feature>
<feature type="compositionally biased region" description="Polar residues" evidence="9">
    <location>
        <begin position="1479"/>
        <end position="1500"/>
    </location>
</feature>
<dbReference type="Pfam" id="PF08169">
    <property type="entry name" value="RBB1NT"/>
    <property type="match status" value="1"/>
</dbReference>
<evidence type="ECO:0000313" key="14">
    <source>
        <dbReference type="Proteomes" id="UP001217089"/>
    </source>
</evidence>
<feature type="region of interest" description="Disordered" evidence="9">
    <location>
        <begin position="125"/>
        <end position="165"/>
    </location>
</feature>
<dbReference type="Gene3D" id="1.10.150.60">
    <property type="entry name" value="ARID DNA-binding domain"/>
    <property type="match status" value="1"/>
</dbReference>
<dbReference type="InterPro" id="IPR016197">
    <property type="entry name" value="Chromo-like_dom_sf"/>
</dbReference>
<feature type="compositionally biased region" description="Basic residues" evidence="9">
    <location>
        <begin position="1617"/>
        <end position="1626"/>
    </location>
</feature>
<dbReference type="InterPro" id="IPR002999">
    <property type="entry name" value="Tudor"/>
</dbReference>
<feature type="compositionally biased region" description="Basic and acidic residues" evidence="9">
    <location>
        <begin position="586"/>
        <end position="674"/>
    </location>
</feature>
<feature type="compositionally biased region" description="Low complexity" evidence="9">
    <location>
        <begin position="369"/>
        <end position="381"/>
    </location>
</feature>
<dbReference type="SUPFAM" id="SSF63748">
    <property type="entry name" value="Tudor/PWWP/MBT"/>
    <property type="match status" value="1"/>
</dbReference>
<evidence type="ECO:0000256" key="2">
    <source>
        <dbReference type="ARBA" id="ARBA00022553"/>
    </source>
</evidence>
<dbReference type="SMART" id="SM01014">
    <property type="entry name" value="ARID"/>
    <property type="match status" value="1"/>
</dbReference>
<dbReference type="SMART" id="SM00298">
    <property type="entry name" value="CHROMO"/>
    <property type="match status" value="1"/>
</dbReference>
<feature type="compositionally biased region" description="Basic and acidic residues" evidence="9">
    <location>
        <begin position="545"/>
        <end position="578"/>
    </location>
</feature>
<evidence type="ECO:0000256" key="7">
    <source>
        <dbReference type="ARBA" id="ARBA00023163"/>
    </source>
</evidence>
<keyword evidence="2" id="KW-0597">Phosphoprotein</keyword>
<feature type="compositionally biased region" description="Low complexity" evidence="9">
    <location>
        <begin position="1575"/>
        <end position="1588"/>
    </location>
</feature>
<dbReference type="EMBL" id="JARBDR010000657">
    <property type="protein sequence ID" value="KAJ8309489.1"/>
    <property type="molecule type" value="Genomic_DNA"/>
</dbReference>
<dbReference type="SMART" id="SM00333">
    <property type="entry name" value="TUDOR"/>
    <property type="match status" value="2"/>
</dbReference>
<dbReference type="PANTHER" id="PTHR13964:SF27">
    <property type="entry name" value="HAT-TRICK, ISOFORM D"/>
    <property type="match status" value="1"/>
</dbReference>
<dbReference type="InterPro" id="IPR001606">
    <property type="entry name" value="ARID_dom"/>
</dbReference>
<name>A0ABQ9EWD3_TEGGR</name>
<evidence type="ECO:0008006" key="15">
    <source>
        <dbReference type="Google" id="ProtNLM"/>
    </source>
</evidence>
<keyword evidence="14" id="KW-1185">Reference proteome</keyword>
<dbReference type="CDD" id="cd20390">
    <property type="entry name" value="Tudor_ARID4_rpt2"/>
    <property type="match status" value="1"/>
</dbReference>
<feature type="compositionally biased region" description="Polar residues" evidence="9">
    <location>
        <begin position="943"/>
        <end position="962"/>
    </location>
</feature>
<feature type="domain" description="Tudor" evidence="11">
    <location>
        <begin position="740"/>
        <end position="804"/>
    </location>
</feature>
<dbReference type="InterPro" id="IPR000953">
    <property type="entry name" value="Chromo/chromo_shadow_dom"/>
</dbReference>
<feature type="region of interest" description="Disordered" evidence="9">
    <location>
        <begin position="1277"/>
        <end position="1313"/>
    </location>
</feature>
<gene>
    <name evidence="13" type="ORF">KUTeg_014363</name>
</gene>
<sequence length="1740" mass="196364">MAGNDPPYLNVGTEVSAKYRGAFCEAKVKIIVKKVKCKVLLKESQTSIIVTDEFVKGPLKMGALVEVKHPDSGQVLEATITRMTDSSMYTVVFDDGDERTLRRTQLCLKGDKHFIESETLDNLPLSNPEHFGTPVMGSKKSKGRFSTGNDEDTEDTSSDESDTKRATYKGKVMELLRKVMLVEVGEKKKLTIPVLVVLPDAHQTELKTKDHLLVKSFKDGKFLSVHKKDLKEFVRESALKNEDKPVKAAMEKALMYYDNQDLPSGWDIEELLGIDEDECSDEEESSDDEQTEEKDRFVAQLYKFMDDRAKNCIYILQVTNQLKWRYVYAKMALPQSNQASHQIKNAYKKYLHAFEDFYRKLGCTMGTISRPGRSRNNSGRGMMAFRGQNKEGKKDDELGKESDRDDKKSSDEDSKNEEKRQEECKETEDVSPIKSTPKRERLTRKDLIKDDKDKKEDVKEKKTEKSEKEEETNKKAVKKEEIKKETKKDEPKKDTKKEEQKKDNKKDEMKKDTKKEEAKKEIKKEEPKKDIKKDDTPVLKKGRAIKKEKEEIKEKKDDQKKESDDEKDDSSEKGEQKKVSRRRSMRKDEIKKEIVEDEEVKNNEIPEKEIKPKVKSAVKKEEKKDDKPTKVLTKKEGKTDDDKKAKQEPVTKKPKMDENKKSKPEKVEKVDIDNKKTKAELKDLDKSKSKPIEEAMDVERYCLNVIKIHKYDIVMPLYMYLSLLFNSTEETKVNNNRVSKEYPQGTKLKVLYGRGKNQKIYEAKIIEASREGGLQYLVHYAGWNNRYDEWIKPERIVRVLDKPEVKAVKPITKTPKVTQQPVVRGRARSLTPKGVVTASTESAKPSTTQNMESDVKIQNCESRPAPVNQVQQNRESRAPTKQISTSSSPLPFPSMGVTPHQQPSVNLKPMSASSIQSHISSDVKPVTTASSPLSLITESNSCSIDTSQTDSIDHVPSSTTLPKTKAMTDGSNASPNRQGIDNTSTFKSKSPATKPGKPRSTRSNSTDLSVMDGLPPKQRKSKRSTGGQSDTTLTGSESDDNDQSDTDIDVSKDQTTVTDGLMEEISQGDNLNTTIECMNKSLDKIHNDIPSKDSDKSDDSMRNDMPKLSPVSIPVQLMENDNAKSPSSFKDNIKDDKKFDKMAKISLVKMEVNSSPSKEVEKKAGSEISDIIHRKIEAEVSKEIDNSSNSESADLKDSELCSDSDKGVSENNVINKTVEDVKSPPKLYNLSNNEKPILKKEMVPVIDDRFEFKDDSDEDLPLPDLRAEIHLEKERIKLECENEKKKEKSKKPLKEKKEVKETKRMRTLAERKIGPPNLLYVEYGFFEPPNKKLKEDDEKPAKDGDSNAAKSEDSYSSSESQDIKNHDCSDVKEENEMEKKKVKKKVKKKKEVSESSVNSELETKKEIKGAKTKVEKSATKSKGNKKNKEAVPTATAAAPELEEEQVLNDSANVSADKVSDNELAQSHVTSESKAVIHSSEPSSNEPVQISSLTMEVTNENSAKVSCSDSSSKLISDNKVENHLLMDNTPPTTPEHQIEDSSCSSQEKSHEPIKLPEISHLHEQHYGGESPAGNASPSSNDGSVGSGNVACSESSSNDTPIATTIVKRRRESDEPTPSKKKRKGRHKTSTDKKNTKQQGSDSDEAYNTDHRFSPEPVGSMGKMSGSHSPRPPKFNLNLEEGQYLEGEQRISFLMEKIQEIRKVYMNLKSEVATIDRRRKRARRRERESAHSSSNAEGEFVR</sequence>
<feature type="compositionally biased region" description="Low complexity" evidence="9">
    <location>
        <begin position="1430"/>
        <end position="1439"/>
    </location>
</feature>
<feature type="region of interest" description="Disordered" evidence="9">
    <location>
        <begin position="816"/>
        <end position="925"/>
    </location>
</feature>
<keyword evidence="1" id="KW-1017">Isopeptide bond</keyword>
<feature type="region of interest" description="Disordered" evidence="9">
    <location>
        <begin position="1178"/>
        <end position="1217"/>
    </location>
</feature>